<dbReference type="PATRIC" id="fig|861450.3.peg.1949"/>
<evidence type="ECO:0000256" key="3">
    <source>
        <dbReference type="ARBA" id="ARBA00022989"/>
    </source>
</evidence>
<gene>
    <name evidence="10" type="ORF">HMPREF0080_02126</name>
</gene>
<dbReference type="AlphaFoldDB" id="G9YKB6"/>
<feature type="transmembrane region" description="Helical" evidence="5">
    <location>
        <begin position="299"/>
        <end position="318"/>
    </location>
</feature>
<feature type="transmembrane region" description="Helical" evidence="5">
    <location>
        <begin position="220"/>
        <end position="243"/>
    </location>
</feature>
<protein>
    <submittedName>
        <fullName evidence="10">Nodulation efficiency protein D</fullName>
    </submittedName>
</protein>
<dbReference type="PANTHER" id="PTHR33507">
    <property type="entry name" value="INNER MEMBRANE PROTEIN YBBJ"/>
    <property type="match status" value="1"/>
</dbReference>
<dbReference type="InterPro" id="IPR029045">
    <property type="entry name" value="ClpP/crotonase-like_dom_sf"/>
</dbReference>
<feature type="transmembrane region" description="Helical" evidence="5">
    <location>
        <begin position="273"/>
        <end position="292"/>
    </location>
</feature>
<keyword evidence="6" id="KW-0732">Signal</keyword>
<keyword evidence="4 5" id="KW-0472">Membrane</keyword>
<comment type="caution">
    <text evidence="10">The sequence shown here is derived from an EMBL/GenBank/DDBJ whole genome shotgun (WGS) entry which is preliminary data.</text>
</comment>
<evidence type="ECO:0000313" key="10">
    <source>
        <dbReference type="EMBL" id="EHM37587.1"/>
    </source>
</evidence>
<dbReference type="GO" id="GO:0005886">
    <property type="term" value="C:plasma membrane"/>
    <property type="evidence" value="ECO:0007669"/>
    <property type="project" value="TreeGrafter"/>
</dbReference>
<evidence type="ECO:0000259" key="9">
    <source>
        <dbReference type="Pfam" id="PF25145"/>
    </source>
</evidence>
<dbReference type="Gene3D" id="2.40.50.140">
    <property type="entry name" value="Nucleic acid-binding proteins"/>
    <property type="match status" value="1"/>
</dbReference>
<dbReference type="SUPFAM" id="SSF141322">
    <property type="entry name" value="NfeD domain-like"/>
    <property type="match status" value="1"/>
</dbReference>
<dbReference type="InterPro" id="IPR056738">
    <property type="entry name" value="NfeD1b_N"/>
</dbReference>
<keyword evidence="2 5" id="KW-0812">Transmembrane</keyword>
<evidence type="ECO:0000256" key="4">
    <source>
        <dbReference type="ARBA" id="ARBA00023136"/>
    </source>
</evidence>
<feature type="domain" description="NfeD-like C-terminal" evidence="7">
    <location>
        <begin position="374"/>
        <end position="429"/>
    </location>
</feature>
<keyword evidence="11" id="KW-1185">Reference proteome</keyword>
<reference evidence="10 11" key="1">
    <citation type="submission" date="2011-08" db="EMBL/GenBank/DDBJ databases">
        <authorList>
            <person name="Weinstock G."/>
            <person name="Sodergren E."/>
            <person name="Clifton S."/>
            <person name="Fulton L."/>
            <person name="Fulton B."/>
            <person name="Courtney L."/>
            <person name="Fronick C."/>
            <person name="Harrison M."/>
            <person name="Strong C."/>
            <person name="Farmer C."/>
            <person name="Delahaunty K."/>
            <person name="Markovic C."/>
            <person name="Hall O."/>
            <person name="Minx P."/>
            <person name="Tomlinson C."/>
            <person name="Mitreva M."/>
            <person name="Hou S."/>
            <person name="Chen J."/>
            <person name="Wollam A."/>
            <person name="Pepin K.H."/>
            <person name="Johnson M."/>
            <person name="Bhonagiri V."/>
            <person name="Zhang X."/>
            <person name="Suruliraj S."/>
            <person name="Warren W."/>
            <person name="Chinwalla A."/>
            <person name="Mardis E.R."/>
            <person name="Wilson R.K."/>
        </authorList>
    </citation>
    <scope>NUCLEOTIDE SEQUENCE [LARGE SCALE GENOMIC DNA]</scope>
    <source>
        <strain evidence="10 11">F0357</strain>
    </source>
</reference>
<dbReference type="OrthoDB" id="9806253at2"/>
<dbReference type="RefSeq" id="WP_006791087.1">
    <property type="nucleotide sequence ID" value="NZ_JH417616.1"/>
</dbReference>
<sequence>MNRIWKAGIAAVLLYAVVFFCAALPVNAADTVRVVRISSEIDAAGTALVRRSLQAAEDAGNTAFIVEINTLGGEVDSALKIRDMLQQTNIPTIAYVTSRAWSAGALIALSCRHLVMAPGSSIGAAEPIPATEKNIAALKAEFSAAATATGKNPRLAEAMVDKTMGYYGYADEGQILALSDVQAKTVNLSDGTAASEEAVLGLYSLGDAVIVSDELEARDMFMGILQSRVVRVLLVALIFSALVVEIKMGGIGAGLGVAVLMGLLLLGGGDESWLDSLKLLALFVLGAVFIGIELVTPAVGVFGLAGVVMVFGSLFFMLGADVQAVYILAGGIAVAAVLFAVLGKRLPKSRFLAGVTLKDRSTRERGYSSQEDKSEYVGRRGRTITILRPSGTVRIGRERVDAVSHGDFIDKDTDIRVVQVEGTRVIVEPVIKE</sequence>
<feature type="transmembrane region" description="Helical" evidence="5">
    <location>
        <begin position="250"/>
        <end position="267"/>
    </location>
</feature>
<evidence type="ECO:0000256" key="6">
    <source>
        <dbReference type="SAM" id="SignalP"/>
    </source>
</evidence>
<evidence type="ECO:0000259" key="7">
    <source>
        <dbReference type="Pfam" id="PF01957"/>
    </source>
</evidence>
<dbReference type="InterPro" id="IPR012340">
    <property type="entry name" value="NA-bd_OB-fold"/>
</dbReference>
<dbReference type="InterPro" id="IPR052165">
    <property type="entry name" value="Membrane_assoc_protease"/>
</dbReference>
<feature type="transmembrane region" description="Helical" evidence="5">
    <location>
        <begin position="324"/>
        <end position="342"/>
    </location>
</feature>
<dbReference type="STRING" id="861450.HMPREF0080_02126"/>
<dbReference type="EMBL" id="AGCJ01000094">
    <property type="protein sequence ID" value="EHM37587.1"/>
    <property type="molecule type" value="Genomic_DNA"/>
</dbReference>
<evidence type="ECO:0000256" key="2">
    <source>
        <dbReference type="ARBA" id="ARBA00022692"/>
    </source>
</evidence>
<keyword evidence="3 5" id="KW-1133">Transmembrane helix</keyword>
<dbReference type="eggNOG" id="COG1030">
    <property type="taxonomic scope" value="Bacteria"/>
</dbReference>
<evidence type="ECO:0000259" key="8">
    <source>
        <dbReference type="Pfam" id="PF24961"/>
    </source>
</evidence>
<dbReference type="Proteomes" id="UP000005481">
    <property type="component" value="Unassembled WGS sequence"/>
</dbReference>
<feature type="chain" id="PRO_5003529095" evidence="6">
    <location>
        <begin position="29"/>
        <end position="433"/>
    </location>
</feature>
<dbReference type="InterPro" id="IPR056739">
    <property type="entry name" value="NfeD_membrane"/>
</dbReference>
<proteinExistence type="predicted"/>
<comment type="subcellular location">
    <subcellularLocation>
        <location evidence="1">Membrane</location>
        <topology evidence="1">Multi-pass membrane protein</topology>
    </subcellularLocation>
</comment>
<dbReference type="InterPro" id="IPR002810">
    <property type="entry name" value="NfeD-like_C"/>
</dbReference>
<dbReference type="HOGENOM" id="CLU_024619_2_0_9"/>
<evidence type="ECO:0000256" key="5">
    <source>
        <dbReference type="SAM" id="Phobius"/>
    </source>
</evidence>
<evidence type="ECO:0000256" key="1">
    <source>
        <dbReference type="ARBA" id="ARBA00004141"/>
    </source>
</evidence>
<dbReference type="CDD" id="cd07021">
    <property type="entry name" value="Clp_protease_NfeD_like"/>
    <property type="match status" value="1"/>
</dbReference>
<dbReference type="Pfam" id="PF24961">
    <property type="entry name" value="NfeD_membrane"/>
    <property type="match status" value="1"/>
</dbReference>
<dbReference type="PANTHER" id="PTHR33507:SF3">
    <property type="entry name" value="INNER MEMBRANE PROTEIN YBBJ"/>
    <property type="match status" value="1"/>
</dbReference>
<name>G9YKB6_9FIRM</name>
<feature type="domain" description="NfeD integral membrane" evidence="8">
    <location>
        <begin position="230"/>
        <end position="342"/>
    </location>
</feature>
<dbReference type="SUPFAM" id="SSF52096">
    <property type="entry name" value="ClpP/crotonase"/>
    <property type="match status" value="1"/>
</dbReference>
<dbReference type="Pfam" id="PF25145">
    <property type="entry name" value="NfeD1b_N"/>
    <property type="match status" value="1"/>
</dbReference>
<feature type="signal peptide" evidence="6">
    <location>
        <begin position="1"/>
        <end position="28"/>
    </location>
</feature>
<accession>G9YKB6</accession>
<evidence type="ECO:0000313" key="11">
    <source>
        <dbReference type="Proteomes" id="UP000005481"/>
    </source>
</evidence>
<dbReference type="Gene3D" id="3.90.226.10">
    <property type="entry name" value="2-enoyl-CoA Hydratase, Chain A, domain 1"/>
    <property type="match status" value="1"/>
</dbReference>
<dbReference type="Pfam" id="PF01957">
    <property type="entry name" value="NfeD"/>
    <property type="match status" value="1"/>
</dbReference>
<feature type="domain" description="NfeD1b N-terminal" evidence="9">
    <location>
        <begin position="32"/>
        <end position="211"/>
    </location>
</feature>
<organism evidence="10 11">
    <name type="scientific">Anaeroglobus geminatus F0357</name>
    <dbReference type="NCBI Taxonomy" id="861450"/>
    <lineage>
        <taxon>Bacteria</taxon>
        <taxon>Bacillati</taxon>
        <taxon>Bacillota</taxon>
        <taxon>Negativicutes</taxon>
        <taxon>Veillonellales</taxon>
        <taxon>Veillonellaceae</taxon>
        <taxon>Anaeroglobus</taxon>
    </lineage>
</organism>